<gene>
    <name evidence="1" type="ORF">I4F81_011824</name>
</gene>
<evidence type="ECO:0000313" key="2">
    <source>
        <dbReference type="Proteomes" id="UP000798662"/>
    </source>
</evidence>
<proteinExistence type="predicted"/>
<organism evidence="1 2">
    <name type="scientific">Pyropia yezoensis</name>
    <name type="common">Susabi-nori</name>
    <name type="synonym">Porphyra yezoensis</name>
    <dbReference type="NCBI Taxonomy" id="2788"/>
    <lineage>
        <taxon>Eukaryota</taxon>
        <taxon>Rhodophyta</taxon>
        <taxon>Bangiophyceae</taxon>
        <taxon>Bangiales</taxon>
        <taxon>Bangiaceae</taxon>
        <taxon>Pyropia</taxon>
    </lineage>
</organism>
<accession>A0ACC3CGL7</accession>
<comment type="caution">
    <text evidence="1">The sequence shown here is derived from an EMBL/GenBank/DDBJ whole genome shotgun (WGS) entry which is preliminary data.</text>
</comment>
<keyword evidence="2" id="KW-1185">Reference proteome</keyword>
<name>A0ACC3CGL7_PYRYE</name>
<protein>
    <submittedName>
        <fullName evidence="1">Uncharacterized protein</fullName>
    </submittedName>
</protein>
<sequence length="438" mass="48760">MRGTHAAIASDLLNAACTLTDKIGGVTFASSLDYTTMSEATTISGRRVLPVDNLFCPDPEQLSCIIYKGLSTLASKGFMMTRDAEKSDACSALFQNIRTDLFVARETRTQPQPSAMSQVQLQSSAKGLSYLCGGHMRTAVDLAIWLTQAGSLVRPHRPHVSIKMLMEKIQHAASSAIAEHAWNLADAADIDYVLSVVLLDLPEDTTADQRWEQAGCDLEWLQSCYRHLQQSRYKEVTLSELFNARESAYAGKGPLLHKVRVDVSHARTGCTRSDLKLLLSQAKQRGDDVLLDQVHRLRLNAVSLDAVWFFRVVDGPGADALVGRLIMIGVQFKCSTSSRLGVYPGVVYRDWDNLRVLLGEHYDDWVGRFVYLNYADWNVSFFPNGLTIRRHGRAIPEHCAEHSVVRGRKQLEACVGATASHFIRTMHWMYQCNVTGPV</sequence>
<evidence type="ECO:0000313" key="1">
    <source>
        <dbReference type="EMBL" id="KAK1869347.1"/>
    </source>
</evidence>
<reference evidence="1" key="1">
    <citation type="submission" date="2019-11" db="EMBL/GenBank/DDBJ databases">
        <title>Nori genome reveals adaptations in red seaweeds to the harsh intertidal environment.</title>
        <authorList>
            <person name="Wang D."/>
            <person name="Mao Y."/>
        </authorList>
    </citation>
    <scope>NUCLEOTIDE SEQUENCE</scope>
    <source>
        <tissue evidence="1">Gametophyte</tissue>
    </source>
</reference>
<dbReference type="EMBL" id="CM020620">
    <property type="protein sequence ID" value="KAK1869347.1"/>
    <property type="molecule type" value="Genomic_DNA"/>
</dbReference>
<dbReference type="Proteomes" id="UP000798662">
    <property type="component" value="Chromosome 3"/>
</dbReference>